<sequence>MMRKMRLNDKWIKLLMLCVDSVSYSVLINGRLGEKFSPSIRLRQENPLPPYLFVLCAEGLSSLLSRSEPYVGIRSVATSKGGTEINHLLFADYCVIFRRATQADWKRIQEILHQYEVPSGSGQVLNKQKTSIVFSSNTSEEDQIQILQDAETIVCGYYSVW</sequence>
<dbReference type="PANTHER" id="PTHR46890:SF48">
    <property type="entry name" value="RNA-DIRECTED DNA POLYMERASE"/>
    <property type="match status" value="1"/>
</dbReference>
<name>A0A834D1X2_JUGRE</name>
<dbReference type="Proteomes" id="UP000619265">
    <property type="component" value="Unassembled WGS sequence"/>
</dbReference>
<dbReference type="Gramene" id="Jr04_04280_p1">
    <property type="protein sequence ID" value="cds.Jr04_04280_p1"/>
    <property type="gene ID" value="Jr04_04280"/>
</dbReference>
<proteinExistence type="predicted"/>
<organism evidence="1 2">
    <name type="scientific">Juglans regia</name>
    <name type="common">English walnut</name>
    <dbReference type="NCBI Taxonomy" id="51240"/>
    <lineage>
        <taxon>Eukaryota</taxon>
        <taxon>Viridiplantae</taxon>
        <taxon>Streptophyta</taxon>
        <taxon>Embryophyta</taxon>
        <taxon>Tracheophyta</taxon>
        <taxon>Spermatophyta</taxon>
        <taxon>Magnoliopsida</taxon>
        <taxon>eudicotyledons</taxon>
        <taxon>Gunneridae</taxon>
        <taxon>Pentapetalae</taxon>
        <taxon>rosids</taxon>
        <taxon>fabids</taxon>
        <taxon>Fagales</taxon>
        <taxon>Juglandaceae</taxon>
        <taxon>Juglans</taxon>
    </lineage>
</organism>
<comment type="caution">
    <text evidence="1">The sequence shown here is derived from an EMBL/GenBank/DDBJ whole genome shotgun (WGS) entry which is preliminary data.</text>
</comment>
<gene>
    <name evidence="1" type="ORF">F2P56_008568</name>
</gene>
<dbReference type="EMBL" id="LIHL02000004">
    <property type="protein sequence ID" value="KAF5471801.1"/>
    <property type="molecule type" value="Genomic_DNA"/>
</dbReference>
<evidence type="ECO:0000313" key="1">
    <source>
        <dbReference type="EMBL" id="KAF5471801.1"/>
    </source>
</evidence>
<evidence type="ECO:0008006" key="3">
    <source>
        <dbReference type="Google" id="ProtNLM"/>
    </source>
</evidence>
<dbReference type="AlphaFoldDB" id="A0A834D1X2"/>
<dbReference type="InterPro" id="IPR052343">
    <property type="entry name" value="Retrotransposon-Effector_Assoc"/>
</dbReference>
<reference evidence="1" key="1">
    <citation type="submission" date="2015-10" db="EMBL/GenBank/DDBJ databases">
        <authorList>
            <person name="Martinez-Garcia P.J."/>
            <person name="Crepeau M.W."/>
            <person name="Puiu D."/>
            <person name="Gonzalez-Ibeas D."/>
            <person name="Whalen J."/>
            <person name="Stevens K."/>
            <person name="Paul R."/>
            <person name="Butterfield T."/>
            <person name="Britton M."/>
            <person name="Reagan R."/>
            <person name="Chakraborty S."/>
            <person name="Walawage S.L."/>
            <person name="Vasquez-Gross H.A."/>
            <person name="Cardeno C."/>
            <person name="Famula R."/>
            <person name="Pratt K."/>
            <person name="Kuruganti S."/>
            <person name="Aradhya M.K."/>
            <person name="Leslie C.A."/>
            <person name="Dandekar A.M."/>
            <person name="Salzberg S.L."/>
            <person name="Wegrzyn J.L."/>
            <person name="Langley C.H."/>
            <person name="Neale D.B."/>
        </authorList>
    </citation>
    <scope>NUCLEOTIDE SEQUENCE</scope>
    <source>
        <tissue evidence="1">Leaves</tissue>
    </source>
</reference>
<reference evidence="1" key="2">
    <citation type="submission" date="2020-03" db="EMBL/GenBank/DDBJ databases">
        <title>Walnut 2.0.</title>
        <authorList>
            <person name="Marrano A."/>
            <person name="Britton M."/>
            <person name="Zimin A.V."/>
            <person name="Zaini P.A."/>
            <person name="Workman R."/>
            <person name="Puiu D."/>
            <person name="Bianco L."/>
            <person name="Allen B.J."/>
            <person name="Troggio M."/>
            <person name="Leslie C.A."/>
            <person name="Timp W."/>
            <person name="Dendekar A."/>
            <person name="Salzberg S.L."/>
            <person name="Neale D.B."/>
        </authorList>
    </citation>
    <scope>NUCLEOTIDE SEQUENCE</scope>
    <source>
        <tissue evidence="1">Leaves</tissue>
    </source>
</reference>
<evidence type="ECO:0000313" key="2">
    <source>
        <dbReference type="Proteomes" id="UP000619265"/>
    </source>
</evidence>
<accession>A0A834D1X2</accession>
<dbReference type="PANTHER" id="PTHR46890">
    <property type="entry name" value="NON-LTR RETROLELEMENT REVERSE TRANSCRIPTASE-LIKE PROTEIN-RELATED"/>
    <property type="match status" value="1"/>
</dbReference>
<protein>
    <recommendedName>
        <fullName evidence="3">Reverse transcriptase domain-containing protein</fullName>
    </recommendedName>
</protein>